<dbReference type="WBParaSite" id="PS1159_v2.g10213.t1">
    <property type="protein sequence ID" value="PS1159_v2.g10213.t1"/>
    <property type="gene ID" value="PS1159_v2.g10213"/>
</dbReference>
<protein>
    <submittedName>
        <fullName evidence="2">RING-type domain-containing protein</fullName>
    </submittedName>
</protein>
<organism evidence="1 2">
    <name type="scientific">Panagrolaimus sp. PS1159</name>
    <dbReference type="NCBI Taxonomy" id="55785"/>
    <lineage>
        <taxon>Eukaryota</taxon>
        <taxon>Metazoa</taxon>
        <taxon>Ecdysozoa</taxon>
        <taxon>Nematoda</taxon>
        <taxon>Chromadorea</taxon>
        <taxon>Rhabditida</taxon>
        <taxon>Tylenchina</taxon>
        <taxon>Panagrolaimomorpha</taxon>
        <taxon>Panagrolaimoidea</taxon>
        <taxon>Panagrolaimidae</taxon>
        <taxon>Panagrolaimus</taxon>
    </lineage>
</organism>
<reference evidence="2" key="1">
    <citation type="submission" date="2022-11" db="UniProtKB">
        <authorList>
            <consortium name="WormBaseParasite"/>
        </authorList>
    </citation>
    <scope>IDENTIFICATION</scope>
</reference>
<evidence type="ECO:0000313" key="2">
    <source>
        <dbReference type="WBParaSite" id="PS1159_v2.g10213.t1"/>
    </source>
</evidence>
<evidence type="ECO:0000313" key="1">
    <source>
        <dbReference type="Proteomes" id="UP000887580"/>
    </source>
</evidence>
<proteinExistence type="predicted"/>
<sequence length="179" mass="20660">MDPAKWCLMGLEESLHSIDAAQKLQEKNPRDPQIFVNIKKNVIDIFRGLTDRVMTQFDLQNSKLKQIHAAVNSRPNMSPAELSANLEHVKIENKELRLALEHAEHRIAGYEKDKKTSDDKIKHLAADSAHSKCEQCKTRPRDVLFLPCRHFFICEECSNDLRKCPYCDKVIEESIIAEY</sequence>
<accession>A0AC35ERL0</accession>
<dbReference type="Proteomes" id="UP000887580">
    <property type="component" value="Unplaced"/>
</dbReference>
<name>A0AC35ERL0_9BILA</name>